<keyword evidence="1" id="KW-1185">Reference proteome</keyword>
<protein>
    <submittedName>
        <fullName evidence="2">F-box and leucine-rich repeat protein 13 isoform X1</fullName>
    </submittedName>
</protein>
<gene>
    <name evidence="2" type="primary">fbxl13</name>
</gene>
<sequence>MAFLQDSDAIFRDYIIKHSLPQIYKALLSGLCVSCPEDPLHFMEEKILSILQDQDFEIVWHTFIDKDKQISSLAGGIVNYIFGYPEDSLNLSHLLEKAYTCYHTNLTKMCFTGWKSYIWQKKMKAARLLERMEEAEMYHTQRRIKLAFIKWTAWVQFQKQRWKDAERKLQKVQESVHCRKIITAWRHVVQDAKRTKEYFKKLERDMKESQNSGIPQGDGQDNLSLLPNRLFLKIFQSLGVRDLLKCAQVCQSWKAITQISSLWTEIDFSPESSWITDQMVERILRLHRVYVISVNLCGCNMVQRLSFRRISTFTFIYQTTAFIFCFVNLIKIQNTFVFKGQCRNLQELDLSECPTVNDENMKMILEGCQSLLSLNLACTHIANATIKVLARCCVMLRSLNLAYCIHFSDKDLQYLTTGTGCRRLRHLNLSGCSQITVDGFTCVAETCNSLQQIVLNDLPTLTDICVQVLVSRCRMLTVISLLESLNLSDVAFKAVAEVIDLTKILIEGNDVITDSSVKALCRSCLKLSELHLSCCPRVTDACFKTLGNLTKLCNLNISGCFKVTDMGLHYITEGPSAGQLRELDLSYCLKITDLSLRRISQKCISLTNLALCFCENLTDNGFECLDKCSSLISLDISGCKIHDKGLSALGANPSLRKLSAAECVFITDIGIKMFCRLCQRLELLDVCQCVRLSDRAIKALSFFCRTIATVRIAGCPKMTDAAVKYLTRAGHFLRELDVSGCSLLTDHTVCFLQCSCLHLRSINMLYCRNISRQAALKLQHRVQHWKHSNDDGPTFWINDS</sequence>
<evidence type="ECO:0000313" key="1">
    <source>
        <dbReference type="Proteomes" id="UP000000437"/>
    </source>
</evidence>
<evidence type="ECO:0000313" key="2">
    <source>
        <dbReference type="RefSeq" id="XP_073799100.1"/>
    </source>
</evidence>
<name>A0AC58IXZ9_DANRE</name>
<accession>A0AC58IXZ9</accession>
<reference evidence="2" key="1">
    <citation type="submission" date="2025-08" db="UniProtKB">
        <authorList>
            <consortium name="RefSeq"/>
        </authorList>
    </citation>
    <scope>IDENTIFICATION</scope>
    <source>
        <strain evidence="2">Tuebingen</strain>
        <tissue evidence="2">Fibroblasts and whole tissue</tissue>
    </source>
</reference>
<proteinExistence type="predicted"/>
<dbReference type="Proteomes" id="UP000000437">
    <property type="component" value="Chromosome 25"/>
</dbReference>
<dbReference type="RefSeq" id="XP_073799100.1">
    <property type="nucleotide sequence ID" value="XM_073942999.1"/>
</dbReference>
<organism evidence="1 2">
    <name type="scientific">Danio rerio</name>
    <name type="common">Zebrafish</name>
    <name type="synonym">Brachydanio rerio</name>
    <dbReference type="NCBI Taxonomy" id="7955"/>
    <lineage>
        <taxon>Eukaryota</taxon>
        <taxon>Metazoa</taxon>
        <taxon>Chordata</taxon>
        <taxon>Craniata</taxon>
        <taxon>Vertebrata</taxon>
        <taxon>Euteleostomi</taxon>
        <taxon>Actinopterygii</taxon>
        <taxon>Neopterygii</taxon>
        <taxon>Teleostei</taxon>
        <taxon>Ostariophysi</taxon>
        <taxon>Cypriniformes</taxon>
        <taxon>Danionidae</taxon>
        <taxon>Danioninae</taxon>
        <taxon>Danio</taxon>
    </lineage>
</organism>